<feature type="domain" description="Major facilitator superfamily (MFS) profile" evidence="7">
    <location>
        <begin position="1"/>
        <end position="492"/>
    </location>
</feature>
<feature type="transmembrane region" description="Helical" evidence="6">
    <location>
        <begin position="370"/>
        <end position="389"/>
    </location>
</feature>
<evidence type="ECO:0000313" key="8">
    <source>
        <dbReference type="EMBL" id="KAF6027591.1"/>
    </source>
</evidence>
<protein>
    <recommendedName>
        <fullName evidence="7">Major facilitator superfamily (MFS) profile domain-containing protein</fullName>
    </recommendedName>
</protein>
<evidence type="ECO:0000256" key="1">
    <source>
        <dbReference type="ARBA" id="ARBA00004141"/>
    </source>
</evidence>
<keyword evidence="3 6" id="KW-1133">Transmembrane helix</keyword>
<dbReference type="Pfam" id="PF07690">
    <property type="entry name" value="MFS_1"/>
    <property type="match status" value="1"/>
</dbReference>
<dbReference type="InterPro" id="IPR020846">
    <property type="entry name" value="MFS_dom"/>
</dbReference>
<feature type="transmembrane region" description="Helical" evidence="6">
    <location>
        <begin position="404"/>
        <end position="425"/>
    </location>
</feature>
<feature type="transmembrane region" description="Helical" evidence="6">
    <location>
        <begin position="340"/>
        <end position="358"/>
    </location>
</feature>
<dbReference type="AlphaFoldDB" id="A0A7J7JPI4"/>
<evidence type="ECO:0000256" key="5">
    <source>
        <dbReference type="SAM" id="MobiDB-lite"/>
    </source>
</evidence>
<feature type="transmembrane region" description="Helical" evidence="6">
    <location>
        <begin position="469"/>
        <end position="488"/>
    </location>
</feature>
<reference evidence="8" key="1">
    <citation type="submission" date="2020-06" db="EMBL/GenBank/DDBJ databases">
        <title>Draft genome of Bugula neritina, a colonial animal packing powerful symbionts and potential medicines.</title>
        <authorList>
            <person name="Rayko M."/>
        </authorList>
    </citation>
    <scope>NUCLEOTIDE SEQUENCE [LARGE SCALE GENOMIC DNA]</scope>
    <source>
        <strain evidence="8">Kwan_BN1</strain>
    </source>
</reference>
<name>A0A7J7JPI4_BUGNE</name>
<dbReference type="PANTHER" id="PTHR23510">
    <property type="entry name" value="INNER MEMBRANE TRANSPORT PROTEIN YAJR"/>
    <property type="match status" value="1"/>
</dbReference>
<evidence type="ECO:0000256" key="6">
    <source>
        <dbReference type="SAM" id="Phobius"/>
    </source>
</evidence>
<feature type="transmembrane region" description="Helical" evidence="6">
    <location>
        <begin position="446"/>
        <end position="463"/>
    </location>
</feature>
<dbReference type="GO" id="GO:0016020">
    <property type="term" value="C:membrane"/>
    <property type="evidence" value="ECO:0007669"/>
    <property type="project" value="UniProtKB-SubCell"/>
</dbReference>
<evidence type="ECO:0000256" key="3">
    <source>
        <dbReference type="ARBA" id="ARBA00022989"/>
    </source>
</evidence>
<feature type="transmembrane region" description="Helical" evidence="6">
    <location>
        <begin position="306"/>
        <end position="328"/>
    </location>
</feature>
<dbReference type="SUPFAM" id="SSF103473">
    <property type="entry name" value="MFS general substrate transporter"/>
    <property type="match status" value="1"/>
</dbReference>
<gene>
    <name evidence="8" type="ORF">EB796_014112</name>
</gene>
<feature type="transmembrane region" description="Helical" evidence="6">
    <location>
        <begin position="84"/>
        <end position="102"/>
    </location>
</feature>
<evidence type="ECO:0000259" key="7">
    <source>
        <dbReference type="PROSITE" id="PS50850"/>
    </source>
</evidence>
<keyword evidence="9" id="KW-1185">Reference proteome</keyword>
<feature type="transmembrane region" description="Helical" evidence="6">
    <location>
        <begin position="19"/>
        <end position="40"/>
    </location>
</feature>
<dbReference type="PROSITE" id="PS50850">
    <property type="entry name" value="MFS"/>
    <property type="match status" value="1"/>
</dbReference>
<dbReference type="Proteomes" id="UP000593567">
    <property type="component" value="Unassembled WGS sequence"/>
</dbReference>
<dbReference type="InterPro" id="IPR036259">
    <property type="entry name" value="MFS_trans_sf"/>
</dbReference>
<comment type="subcellular location">
    <subcellularLocation>
        <location evidence="1">Membrane</location>
        <topology evidence="1">Multi-pass membrane protein</topology>
    </subcellularLocation>
</comment>
<feature type="transmembrane region" description="Helical" evidence="6">
    <location>
        <begin position="184"/>
        <end position="202"/>
    </location>
</feature>
<dbReference type="GO" id="GO:0022857">
    <property type="term" value="F:transmembrane transporter activity"/>
    <property type="evidence" value="ECO:0007669"/>
    <property type="project" value="InterPro"/>
</dbReference>
<dbReference type="Gene3D" id="1.20.1250.20">
    <property type="entry name" value="MFS general substrate transporter like domains"/>
    <property type="match status" value="1"/>
</dbReference>
<dbReference type="InterPro" id="IPR051068">
    <property type="entry name" value="MFS_Domain-Containing_Protein"/>
</dbReference>
<dbReference type="PANTHER" id="PTHR23510:SF16">
    <property type="entry name" value="MAJOR FACILITATOR SUPERFAMILY (MFS) PROFILE DOMAIN-CONTAINING PROTEIN"/>
    <property type="match status" value="1"/>
</dbReference>
<sequence length="521" mass="58078">MADIVVVNKLSKRKRRCTLAAIGILSLFGGVEYALILPTLYLRLATYNAPGFYLGLVISAYSFSGLFVSPIMGRIYDKTRKSKILISFTNIVECIGSIMYWMGLSPLFLIMSRLVAGLGNGYFPIILAEVTHGTSNEARTSMVSTVMAMRQFGLLLGPGFNLFLTKMDFNIGPFKVDQYSSPGLFLAALWVIAQLIVTFLYFPMTKLIPAGDLNEETPPSDPDLSSSSDSTKSLTHEPNGIVDSKPEEVTNYKQNGIASVEENGTAAHESVPDHIKEAEEYDEVHSLQHRSLKQALLDITYEEYMAIYMLTFVSLFNQCGMETMFTPLASKFFGWQEEQISILFCLAGVLILISFFMVHICSKRFRDRTLIIFGSLCQVVTLAYCLYWIPHFHSNSDVYLQNTLILLPALAVNVFGLPFLFVCHISLFSKLLHRDIQGFGHGTRRIIAGIAAILGPLWASSLLDDHLLMFGVMLGLNILALLLILLSYKKLNVADNVEPPSEQVVTVEPEKDVNERTKLIN</sequence>
<keyword evidence="2 6" id="KW-0812">Transmembrane</keyword>
<feature type="compositionally biased region" description="Low complexity" evidence="5">
    <location>
        <begin position="222"/>
        <end position="233"/>
    </location>
</feature>
<dbReference type="EMBL" id="VXIV02002067">
    <property type="protein sequence ID" value="KAF6027591.1"/>
    <property type="molecule type" value="Genomic_DNA"/>
</dbReference>
<feature type="transmembrane region" description="Helical" evidence="6">
    <location>
        <begin position="52"/>
        <end position="72"/>
    </location>
</feature>
<accession>A0A7J7JPI4</accession>
<evidence type="ECO:0000256" key="4">
    <source>
        <dbReference type="ARBA" id="ARBA00023136"/>
    </source>
</evidence>
<feature type="transmembrane region" description="Helical" evidence="6">
    <location>
        <begin position="108"/>
        <end position="130"/>
    </location>
</feature>
<dbReference type="OrthoDB" id="370281at2759"/>
<feature type="transmembrane region" description="Helical" evidence="6">
    <location>
        <begin position="142"/>
        <end position="164"/>
    </location>
</feature>
<dbReference type="InterPro" id="IPR011701">
    <property type="entry name" value="MFS"/>
</dbReference>
<evidence type="ECO:0000313" key="9">
    <source>
        <dbReference type="Proteomes" id="UP000593567"/>
    </source>
</evidence>
<evidence type="ECO:0000256" key="2">
    <source>
        <dbReference type="ARBA" id="ARBA00022692"/>
    </source>
</evidence>
<organism evidence="8 9">
    <name type="scientific">Bugula neritina</name>
    <name type="common">Brown bryozoan</name>
    <name type="synonym">Sertularia neritina</name>
    <dbReference type="NCBI Taxonomy" id="10212"/>
    <lineage>
        <taxon>Eukaryota</taxon>
        <taxon>Metazoa</taxon>
        <taxon>Spiralia</taxon>
        <taxon>Lophotrochozoa</taxon>
        <taxon>Bryozoa</taxon>
        <taxon>Gymnolaemata</taxon>
        <taxon>Cheilostomatida</taxon>
        <taxon>Flustrina</taxon>
        <taxon>Buguloidea</taxon>
        <taxon>Bugulidae</taxon>
        <taxon>Bugula</taxon>
    </lineage>
</organism>
<feature type="region of interest" description="Disordered" evidence="5">
    <location>
        <begin position="213"/>
        <end position="245"/>
    </location>
</feature>
<keyword evidence="4 6" id="KW-0472">Membrane</keyword>
<proteinExistence type="predicted"/>
<comment type="caution">
    <text evidence="8">The sequence shown here is derived from an EMBL/GenBank/DDBJ whole genome shotgun (WGS) entry which is preliminary data.</text>
</comment>